<name>A0AAJ6AJ87_9MICC</name>
<dbReference type="Proteomes" id="UP001224674">
    <property type="component" value="Chromosome"/>
</dbReference>
<keyword evidence="3" id="KW-1185">Reference proteome</keyword>
<evidence type="ECO:0000256" key="1">
    <source>
        <dbReference type="SAM" id="MobiDB-lite"/>
    </source>
</evidence>
<dbReference type="RefSeq" id="WP_279675361.1">
    <property type="nucleotide sequence ID" value="NZ_CP122566.1"/>
</dbReference>
<accession>A0AAJ6AJ87</accession>
<evidence type="ECO:0000313" key="2">
    <source>
        <dbReference type="EMBL" id="WGH94310.1"/>
    </source>
</evidence>
<dbReference type="EMBL" id="CP122566">
    <property type="protein sequence ID" value="WGH94310.1"/>
    <property type="molecule type" value="Genomic_DNA"/>
</dbReference>
<sequence>MSSRIEITKNYATAYTRAPKKPKAAILDIVTELTGWNRDHARQQLTRRTRQPKGRVKATVAVIDRPKTKARKYSYDAVKILPYVCSIAGGICGKYLAAAMEGLLDCLEAHPPDPGQRPLQPQRACRAVGDESGDYRPVPQTSP</sequence>
<feature type="region of interest" description="Disordered" evidence="1">
    <location>
        <begin position="109"/>
        <end position="143"/>
    </location>
</feature>
<evidence type="ECO:0000313" key="3">
    <source>
        <dbReference type="Proteomes" id="UP001224674"/>
    </source>
</evidence>
<reference evidence="2 3" key="1">
    <citation type="submission" date="2023-03" db="EMBL/GenBank/DDBJ databases">
        <title>Complete genome sequences of several Auritidibacter ignavus strains isolated from ear infections.</title>
        <authorList>
            <person name="Baehr T."/>
            <person name="Baumhoegger A.M."/>
        </authorList>
    </citation>
    <scope>NUCLEOTIDE SEQUENCE [LARGE SCALE GENOMIC DNA]</scope>
    <source>
        <strain evidence="2 3">BABAE-6</strain>
    </source>
</reference>
<dbReference type="AlphaFoldDB" id="A0AAJ6AJ87"/>
<organism evidence="2 3">
    <name type="scientific">Auritidibacter ignavus</name>
    <dbReference type="NCBI Taxonomy" id="678932"/>
    <lineage>
        <taxon>Bacteria</taxon>
        <taxon>Bacillati</taxon>
        <taxon>Actinomycetota</taxon>
        <taxon>Actinomycetes</taxon>
        <taxon>Micrococcales</taxon>
        <taxon>Micrococcaceae</taxon>
        <taxon>Auritidibacter</taxon>
    </lineage>
</organism>
<protein>
    <submittedName>
        <fullName evidence="2">Uncharacterized protein</fullName>
    </submittedName>
</protein>
<proteinExistence type="predicted"/>
<gene>
    <name evidence="2" type="ORF">QDX21_05850</name>
</gene>